<keyword evidence="2" id="KW-0472">Membrane</keyword>
<keyword evidence="2" id="KW-0812">Transmembrane</keyword>
<accession>A0A1B2DNW5</accession>
<feature type="region of interest" description="Disordered" evidence="1">
    <location>
        <begin position="104"/>
        <end position="135"/>
    </location>
</feature>
<protein>
    <recommendedName>
        <fullName evidence="3">DUF4367 domain-containing protein</fullName>
    </recommendedName>
</protein>
<evidence type="ECO:0000259" key="3">
    <source>
        <dbReference type="Pfam" id="PF14285"/>
    </source>
</evidence>
<feature type="domain" description="DUF4367" evidence="3">
    <location>
        <begin position="158"/>
        <end position="269"/>
    </location>
</feature>
<dbReference type="AlphaFoldDB" id="A0A1B2DNW5"/>
<dbReference type="EMBL" id="CP016808">
    <property type="protein sequence ID" value="ANY69394.1"/>
    <property type="molecule type" value="Genomic_DNA"/>
</dbReference>
<name>A0A1B2DNW5_9BACL</name>
<keyword evidence="2" id="KW-1133">Transmembrane helix</keyword>
<evidence type="ECO:0000313" key="4">
    <source>
        <dbReference type="EMBL" id="ANY69394.1"/>
    </source>
</evidence>
<dbReference type="InterPro" id="IPR025377">
    <property type="entry name" value="DUF4367"/>
</dbReference>
<reference evidence="4" key="1">
    <citation type="submission" date="2016-08" db="EMBL/GenBank/DDBJ databases">
        <title>Complete Genome Seqeunce of Paenibacillus sp. BIHB 4019 from tea rhizoplane.</title>
        <authorList>
            <person name="Thakur R."/>
            <person name="Swarnkar M.K."/>
            <person name="Gulati A."/>
        </authorList>
    </citation>
    <scope>NUCLEOTIDE SEQUENCE [LARGE SCALE GENOMIC DNA]</scope>
    <source>
        <strain evidence="4">BIHB4019</strain>
    </source>
</reference>
<dbReference type="Pfam" id="PF14285">
    <property type="entry name" value="DUF4367"/>
    <property type="match status" value="1"/>
</dbReference>
<feature type="transmembrane region" description="Helical" evidence="2">
    <location>
        <begin position="52"/>
        <end position="71"/>
    </location>
</feature>
<evidence type="ECO:0000256" key="2">
    <source>
        <dbReference type="SAM" id="Phobius"/>
    </source>
</evidence>
<organism evidence="4">
    <name type="scientific">Paenibacillus sp. BIHB 4019</name>
    <dbReference type="NCBI Taxonomy" id="1870819"/>
    <lineage>
        <taxon>Bacteria</taxon>
        <taxon>Bacillati</taxon>
        <taxon>Bacillota</taxon>
        <taxon>Bacilli</taxon>
        <taxon>Bacillales</taxon>
        <taxon>Paenibacillaceae</taxon>
        <taxon>Paenibacillus</taxon>
    </lineage>
</organism>
<evidence type="ECO:0000256" key="1">
    <source>
        <dbReference type="SAM" id="MobiDB-lite"/>
    </source>
</evidence>
<proteinExistence type="predicted"/>
<feature type="compositionally biased region" description="Basic and acidic residues" evidence="1">
    <location>
        <begin position="104"/>
        <end position="124"/>
    </location>
</feature>
<dbReference type="RefSeq" id="WP_172455623.1">
    <property type="nucleotide sequence ID" value="NZ_CP016808.1"/>
</dbReference>
<sequence length="272" mass="30451">MEDEDNDPLFDEAFEKAIQQMPPAFHSTHHNSWQITQKKLKALNRRKRRNRALRYVALITASIMIGSFLFGTPAKTKAFSPIYQSIVELPGQMFSFFFGNQDKSDKGAKTIPPEERDTSHDKSNNESSIHPLPGLESHTISVMEAEVNNKLAFTPPSFPQLPEGYQLSRIDISVQPNDAKSNEVLYVFKNDEEKLLRVNLQQLESGSVVGSLASAASSTVESISLQRGKGYLTSMPNETKKLEFMLANLYIHIVGNLSKADLIAFAESMNQK</sequence>
<gene>
    <name evidence="4" type="ORF">BBD42_25090</name>
</gene>